<evidence type="ECO:0000256" key="2">
    <source>
        <dbReference type="ARBA" id="ARBA00010265"/>
    </source>
</evidence>
<keyword evidence="5 7" id="KW-0472">Membrane</keyword>
<feature type="transmembrane region" description="Helical" evidence="7">
    <location>
        <begin position="46"/>
        <end position="67"/>
    </location>
</feature>
<name>A0ABY6GGG7_9BURK</name>
<evidence type="ECO:0000313" key="9">
    <source>
        <dbReference type="Proteomes" id="UP001162800"/>
    </source>
</evidence>
<evidence type="ECO:0000256" key="4">
    <source>
        <dbReference type="ARBA" id="ARBA00022989"/>
    </source>
</evidence>
<accession>A0ABY6GGG7</accession>
<reference evidence="8" key="1">
    <citation type="submission" date="2022-09" db="EMBL/GenBank/DDBJ databases">
        <title>The complete genome of Acidovorax sp. 5MLIR.</title>
        <authorList>
            <person name="Liu L."/>
            <person name="Yue J."/>
            <person name="Yang F."/>
            <person name="Yuan J."/>
            <person name="Li L."/>
        </authorList>
    </citation>
    <scope>NUCLEOTIDE SEQUENCE</scope>
    <source>
        <strain evidence="8">5MLIR</strain>
        <plasmid evidence="8">unnamed2</plasmid>
    </source>
</reference>
<evidence type="ECO:0000256" key="7">
    <source>
        <dbReference type="SAM" id="Phobius"/>
    </source>
</evidence>
<feature type="region of interest" description="Disordered" evidence="6">
    <location>
        <begin position="1"/>
        <end position="34"/>
    </location>
</feature>
<keyword evidence="4 7" id="KW-1133">Transmembrane helix</keyword>
<dbReference type="Pfam" id="PF03743">
    <property type="entry name" value="TrbI"/>
    <property type="match status" value="1"/>
</dbReference>
<dbReference type="Proteomes" id="UP001162800">
    <property type="component" value="Plasmid unnamed2"/>
</dbReference>
<comment type="similarity">
    <text evidence="2">Belongs to the TrbI/VirB10 family.</text>
</comment>
<dbReference type="CDD" id="cd16429">
    <property type="entry name" value="VirB10"/>
    <property type="match status" value="1"/>
</dbReference>
<sequence>MTYDKNSDFSPEETQIDERHDYEADQSPDFLSSTRRGQGVRRLNKVPLVIVGAILLMAVAGMTYTFFSKQADAVAQTKPAALPVVTEAARPPVWPPGEDFVPPGKPAPLESALAPGEAAAAAVGPSSLPPVNETMERRLQLIQQVEEKHLAKWEAALDSDGAIQKFERKSGAPTPGAPDSPGSQLNPQEMMQRYMAAGPMPSSGDPYGMGAVSGMAAENGQAQKRAFLSGTPEANVYLANQRKAPLAPSQEIKAGTVIPSVLVSGVNSDLPGQIIGRVAEAVYDSATGSQLLIPPGATLIGTYDSSVTLGQSRALVVWKRIIYPDSSSISLDGMPGADQGGYAGFHDKVNNHYGRLFGHGLLLSLFSAGIQLSQPQAQNGENYSSSQIIAGSLGQQMGQLGMQMAQRNMNIQPTLQIRPGYEFNVMVTKDIILPTWEGHPLSSISSQ</sequence>
<evidence type="ECO:0000256" key="3">
    <source>
        <dbReference type="ARBA" id="ARBA00022692"/>
    </source>
</evidence>
<evidence type="ECO:0000256" key="1">
    <source>
        <dbReference type="ARBA" id="ARBA00004167"/>
    </source>
</evidence>
<organism evidence="8 9">
    <name type="scientific">Comamonas endophytica</name>
    <dbReference type="NCBI Taxonomy" id="2949090"/>
    <lineage>
        <taxon>Bacteria</taxon>
        <taxon>Pseudomonadati</taxon>
        <taxon>Pseudomonadota</taxon>
        <taxon>Betaproteobacteria</taxon>
        <taxon>Burkholderiales</taxon>
        <taxon>Comamonadaceae</taxon>
        <taxon>Comamonas</taxon>
    </lineage>
</organism>
<comment type="subcellular location">
    <subcellularLocation>
        <location evidence="1">Membrane</location>
        <topology evidence="1">Single-pass membrane protein</topology>
    </subcellularLocation>
</comment>
<evidence type="ECO:0000256" key="5">
    <source>
        <dbReference type="ARBA" id="ARBA00023136"/>
    </source>
</evidence>
<proteinExistence type="inferred from homology"/>
<dbReference type="EMBL" id="CP106883">
    <property type="protein sequence ID" value="UYG53976.1"/>
    <property type="molecule type" value="Genomic_DNA"/>
</dbReference>
<dbReference type="InterPro" id="IPR042217">
    <property type="entry name" value="T4SS_VirB10/TrbI"/>
</dbReference>
<feature type="region of interest" description="Disordered" evidence="6">
    <location>
        <begin position="167"/>
        <end position="186"/>
    </location>
</feature>
<protein>
    <submittedName>
        <fullName evidence="8">Conjugal transfer protein TrbI</fullName>
    </submittedName>
</protein>
<dbReference type="Gene3D" id="2.40.128.260">
    <property type="entry name" value="Type IV secretion system, VirB10/TraB/TrbI"/>
    <property type="match status" value="1"/>
</dbReference>
<evidence type="ECO:0000256" key="6">
    <source>
        <dbReference type="SAM" id="MobiDB-lite"/>
    </source>
</evidence>
<keyword evidence="8" id="KW-0614">Plasmid</keyword>
<evidence type="ECO:0000313" key="8">
    <source>
        <dbReference type="EMBL" id="UYG53976.1"/>
    </source>
</evidence>
<keyword evidence="3 7" id="KW-0812">Transmembrane</keyword>
<keyword evidence="9" id="KW-1185">Reference proteome</keyword>
<dbReference type="RefSeq" id="WP_231045135.1">
    <property type="nucleotide sequence ID" value="NZ_CP106883.1"/>
</dbReference>
<geneLocation type="plasmid" evidence="8 9">
    <name>unnamed2</name>
</geneLocation>
<dbReference type="InterPro" id="IPR005498">
    <property type="entry name" value="T4SS_VirB10/TraB/TrbI"/>
</dbReference>
<gene>
    <name evidence="8" type="ORF">M9799_20435</name>
</gene>